<sequence>LGLYSAFLGAQSIHILHNHSRPGAVRQRRGCHFLLSAPQTITNAGKLGEVSCSRIQQQKTLGRVILCSRGSLFKTRELSWATRDKVVRQHMTGMSQPSISK</sequence>
<feature type="non-terminal residue" evidence="1">
    <location>
        <position position="1"/>
    </location>
</feature>
<proteinExistence type="predicted"/>
<feature type="non-terminal residue" evidence="1">
    <location>
        <position position="101"/>
    </location>
</feature>
<reference evidence="1" key="2">
    <citation type="submission" date="2016-06" db="EMBL/GenBank/DDBJ databases">
        <title>The genome of a short-lived fish provides insights into sex chromosome evolution and the genetic control of aging.</title>
        <authorList>
            <person name="Reichwald K."/>
            <person name="Felder M."/>
            <person name="Petzold A."/>
            <person name="Koch P."/>
            <person name="Groth M."/>
            <person name="Platzer M."/>
        </authorList>
    </citation>
    <scope>NUCLEOTIDE SEQUENCE</scope>
    <source>
        <tissue evidence="1">Brain</tissue>
    </source>
</reference>
<gene>
    <name evidence="1" type="primary">RBM39B</name>
</gene>
<evidence type="ECO:0000313" key="1">
    <source>
        <dbReference type="EMBL" id="SBP60660.1"/>
    </source>
</evidence>
<dbReference type="AlphaFoldDB" id="A0A1A8B2F4"/>
<name>A0A1A8B2F4_NOTFU</name>
<accession>A0A1A8B2F4</accession>
<protein>
    <submittedName>
        <fullName evidence="1">RNA binding motif protein 39b</fullName>
    </submittedName>
</protein>
<dbReference type="EMBL" id="HADY01022175">
    <property type="protein sequence ID" value="SBP60660.1"/>
    <property type="molecule type" value="Transcribed_RNA"/>
</dbReference>
<organism evidence="1">
    <name type="scientific">Nothobranchius furzeri</name>
    <name type="common">Turquoise killifish</name>
    <dbReference type="NCBI Taxonomy" id="105023"/>
    <lineage>
        <taxon>Eukaryota</taxon>
        <taxon>Metazoa</taxon>
        <taxon>Chordata</taxon>
        <taxon>Craniata</taxon>
        <taxon>Vertebrata</taxon>
        <taxon>Euteleostomi</taxon>
        <taxon>Actinopterygii</taxon>
        <taxon>Neopterygii</taxon>
        <taxon>Teleostei</taxon>
        <taxon>Neoteleostei</taxon>
        <taxon>Acanthomorphata</taxon>
        <taxon>Ovalentaria</taxon>
        <taxon>Atherinomorphae</taxon>
        <taxon>Cyprinodontiformes</taxon>
        <taxon>Nothobranchiidae</taxon>
        <taxon>Nothobranchius</taxon>
    </lineage>
</organism>
<reference evidence="1" key="1">
    <citation type="submission" date="2016-05" db="EMBL/GenBank/DDBJ databases">
        <authorList>
            <person name="Lavstsen T."/>
            <person name="Jespersen J.S."/>
        </authorList>
    </citation>
    <scope>NUCLEOTIDE SEQUENCE</scope>
    <source>
        <tissue evidence="1">Brain</tissue>
    </source>
</reference>